<gene>
    <name evidence="1" type="ORF">TPA0598_04_03370</name>
</gene>
<reference evidence="1 2" key="2">
    <citation type="journal article" date="2015" name="Stand. Genomic Sci.">
        <title>Draft genome sequence of marine-derived Streptomyces sp. TP-A0598, a producer of anti-MRSA antibiotic lydicamycins.</title>
        <authorList>
            <person name="Komaki H."/>
            <person name="Ichikawa N."/>
            <person name="Hosoyama A."/>
            <person name="Fujita N."/>
            <person name="Igarashi Y."/>
        </authorList>
    </citation>
    <scope>NUCLEOTIDE SEQUENCE [LARGE SCALE GENOMIC DNA]</scope>
    <source>
        <strain evidence="1 2">NBRC 110027</strain>
    </source>
</reference>
<organism evidence="1 2">
    <name type="scientific">Streptomyces lydicamycinicus</name>
    <dbReference type="NCBI Taxonomy" id="1546107"/>
    <lineage>
        <taxon>Bacteria</taxon>
        <taxon>Bacillati</taxon>
        <taxon>Actinomycetota</taxon>
        <taxon>Actinomycetes</taxon>
        <taxon>Kitasatosporales</taxon>
        <taxon>Streptomycetaceae</taxon>
        <taxon>Streptomyces</taxon>
    </lineage>
</organism>
<dbReference type="Proteomes" id="UP000048965">
    <property type="component" value="Unassembled WGS sequence"/>
</dbReference>
<evidence type="ECO:0008006" key="3">
    <source>
        <dbReference type="Google" id="ProtNLM"/>
    </source>
</evidence>
<dbReference type="InterPro" id="IPR027575">
    <property type="entry name" value="LD_lanti_pre"/>
</dbReference>
<evidence type="ECO:0000313" key="2">
    <source>
        <dbReference type="Proteomes" id="UP000048965"/>
    </source>
</evidence>
<accession>A0A0P4R6G0</accession>
<keyword evidence="2" id="KW-1185">Reference proteome</keyword>
<sequence>MMLSTLEGQPESTGAVAQDPFDLDITVLDAGKTTIELAASDGGCGSTCGTSCVSNAA</sequence>
<proteinExistence type="predicted"/>
<protein>
    <recommendedName>
        <fullName evidence="3">FxLD family lantipeptide</fullName>
    </recommendedName>
</protein>
<name>A0A0P4R6G0_9ACTN</name>
<reference evidence="2" key="1">
    <citation type="submission" date="2014-09" db="EMBL/GenBank/DDBJ databases">
        <title>Whole genome shotgun sequence of Streptomyces sp. NBRC 110027.</title>
        <authorList>
            <person name="Komaki H."/>
            <person name="Ichikawa N."/>
            <person name="Katano-Makiyama Y."/>
            <person name="Hosoyama A."/>
            <person name="Hashimoto M."/>
            <person name="Uohara A."/>
            <person name="Kitahashi Y."/>
            <person name="Ohji S."/>
            <person name="Kimura A."/>
            <person name="Yamazoe A."/>
            <person name="Igarashi Y."/>
            <person name="Fujita N."/>
        </authorList>
    </citation>
    <scope>NUCLEOTIDE SEQUENCE [LARGE SCALE GENOMIC DNA]</scope>
    <source>
        <strain evidence="2">NBRC 110027</strain>
    </source>
</reference>
<dbReference type="AlphaFoldDB" id="A0A0P4R6G0"/>
<dbReference type="EMBL" id="BBNO01000004">
    <property type="protein sequence ID" value="GAO08701.1"/>
    <property type="molecule type" value="Genomic_DNA"/>
</dbReference>
<comment type="caution">
    <text evidence="1">The sequence shown here is derived from an EMBL/GenBank/DDBJ whole genome shotgun (WGS) entry which is preliminary data.</text>
</comment>
<dbReference type="RefSeq" id="WP_078885789.1">
    <property type="nucleotide sequence ID" value="NZ_BBNO01000004.1"/>
</dbReference>
<dbReference type="NCBIfam" id="TIGR04363">
    <property type="entry name" value="LD_lanti_pre"/>
    <property type="match status" value="1"/>
</dbReference>
<evidence type="ECO:0000313" key="1">
    <source>
        <dbReference type="EMBL" id="GAO08701.1"/>
    </source>
</evidence>